<proteinExistence type="inferred from homology"/>
<dbReference type="Gene3D" id="3.40.800.10">
    <property type="entry name" value="Ureohydrolase domain"/>
    <property type="match status" value="1"/>
</dbReference>
<accession>A0AAJ4GFF1</accession>
<name>A0AAJ4GFF1_LIMFE</name>
<gene>
    <name evidence="5" type="ORF">HCY95_01882</name>
</gene>
<comment type="similarity">
    <text evidence="4">Belongs to the arginase family.</text>
</comment>
<dbReference type="AlphaFoldDB" id="A0AAJ4GFF1"/>
<dbReference type="RefSeq" id="WP_262350305.1">
    <property type="nucleotide sequence ID" value="NZ_CP050919.1"/>
</dbReference>
<reference evidence="5 6" key="1">
    <citation type="submission" date="2020-04" db="EMBL/GenBank/DDBJ databases">
        <title>Novel strain L. Fermentum HFD1 producer antibacterial peptides.</title>
        <authorList>
            <person name="Ozhegov G.D."/>
            <person name="Pavlova A.S."/>
            <person name="Zhuravleva D.E."/>
            <person name="Gogoleva N.V."/>
            <person name="Shagimardanova E.I."/>
            <person name="Markelova M.I."/>
            <person name="Yarullina D.R."/>
            <person name="Kayumov A.R."/>
        </authorList>
    </citation>
    <scope>NUCLEOTIDE SEQUENCE [LARGE SCALE GENOMIC DNA]</scope>
    <source>
        <strain evidence="5 6">HFD1</strain>
    </source>
</reference>
<evidence type="ECO:0000313" key="6">
    <source>
        <dbReference type="Proteomes" id="UP000503169"/>
    </source>
</evidence>
<evidence type="ECO:0008006" key="7">
    <source>
        <dbReference type="Google" id="ProtNLM"/>
    </source>
</evidence>
<dbReference type="EMBL" id="CP050919">
    <property type="protein sequence ID" value="QIX59422.1"/>
    <property type="molecule type" value="Genomic_DNA"/>
</dbReference>
<dbReference type="PROSITE" id="PS51409">
    <property type="entry name" value="ARGINASE_2"/>
    <property type="match status" value="1"/>
</dbReference>
<evidence type="ECO:0000256" key="4">
    <source>
        <dbReference type="PROSITE-ProRule" id="PRU00742"/>
    </source>
</evidence>
<protein>
    <recommendedName>
        <fullName evidence="7">Arginase</fullName>
    </recommendedName>
</protein>
<evidence type="ECO:0000256" key="3">
    <source>
        <dbReference type="ARBA" id="ARBA00023211"/>
    </source>
</evidence>
<evidence type="ECO:0000256" key="2">
    <source>
        <dbReference type="ARBA" id="ARBA00022801"/>
    </source>
</evidence>
<dbReference type="SUPFAM" id="SSF52768">
    <property type="entry name" value="Arginase/deacetylase"/>
    <property type="match status" value="1"/>
</dbReference>
<dbReference type="Proteomes" id="UP000503169">
    <property type="component" value="Chromosome"/>
</dbReference>
<dbReference type="InterPro" id="IPR006035">
    <property type="entry name" value="Ureohydrolase"/>
</dbReference>
<dbReference type="PANTHER" id="PTHR43782">
    <property type="entry name" value="ARGINASE"/>
    <property type="match status" value="1"/>
</dbReference>
<dbReference type="GO" id="GO:0005829">
    <property type="term" value="C:cytosol"/>
    <property type="evidence" value="ECO:0007669"/>
    <property type="project" value="TreeGrafter"/>
</dbReference>
<evidence type="ECO:0000313" key="5">
    <source>
        <dbReference type="EMBL" id="QIX59422.1"/>
    </source>
</evidence>
<keyword evidence="1" id="KW-0479">Metal-binding</keyword>
<sequence length="255" mass="28007">MTIPVADVNAPEVLERQHGIDAYQALQGQLTAVQGVLATKQPDKVLRVGGDCAVSLAPFDYLSGRYGRDLGVVWLDTHPDISTTEESHHLHEMVVSSLLGKGAPGFNAHHPLASDQVILAGLIEEDLRPMDHNVFDYQVQRLTPKQLREAPNALSDWVRGHGFKQVAVHFDLDALLPTAFRSIYPAEPGTDPADFPATVGQLTLPEVANLLTQLDQKRRTGRLDGGRAHGLGRAQFTPVFKWVVLVGVKQQRPYH</sequence>
<dbReference type="InterPro" id="IPR023696">
    <property type="entry name" value="Ureohydrolase_dom_sf"/>
</dbReference>
<keyword evidence="3" id="KW-0464">Manganese</keyword>
<dbReference type="CDD" id="cd09999">
    <property type="entry name" value="Arginase-like_1"/>
    <property type="match status" value="1"/>
</dbReference>
<dbReference type="GO" id="GO:0004053">
    <property type="term" value="F:arginase activity"/>
    <property type="evidence" value="ECO:0007669"/>
    <property type="project" value="TreeGrafter"/>
</dbReference>
<dbReference type="PANTHER" id="PTHR43782:SF3">
    <property type="entry name" value="ARGINASE"/>
    <property type="match status" value="1"/>
</dbReference>
<keyword evidence="2" id="KW-0378">Hydrolase</keyword>
<dbReference type="GO" id="GO:0030145">
    <property type="term" value="F:manganese ion binding"/>
    <property type="evidence" value="ECO:0007669"/>
    <property type="project" value="TreeGrafter"/>
</dbReference>
<evidence type="ECO:0000256" key="1">
    <source>
        <dbReference type="ARBA" id="ARBA00022723"/>
    </source>
</evidence>
<dbReference type="Pfam" id="PF00491">
    <property type="entry name" value="Arginase"/>
    <property type="match status" value="1"/>
</dbReference>
<organism evidence="5 6">
    <name type="scientific">Limosilactobacillus fermentum</name>
    <name type="common">Lactobacillus fermentum</name>
    <dbReference type="NCBI Taxonomy" id="1613"/>
    <lineage>
        <taxon>Bacteria</taxon>
        <taxon>Bacillati</taxon>
        <taxon>Bacillota</taxon>
        <taxon>Bacilli</taxon>
        <taxon>Lactobacillales</taxon>
        <taxon>Lactobacillaceae</taxon>
        <taxon>Limosilactobacillus</taxon>
    </lineage>
</organism>